<dbReference type="Proteomes" id="UP000002429">
    <property type="component" value="Chromosome"/>
</dbReference>
<dbReference type="KEGG" id="rme:Rmet_6540"/>
<protein>
    <submittedName>
        <fullName evidence="1">Uncharacterized protein</fullName>
    </submittedName>
</protein>
<gene>
    <name evidence="1" type="ordered locus">Rmet_6540</name>
</gene>
<dbReference type="HOGENOM" id="CLU_2882719_0_0_4"/>
<reference evidence="2" key="1">
    <citation type="journal article" date="2010" name="PLoS ONE">
        <title>The complete genome sequence of Cupriavidus metallidurans strain CH34, a master survivalist in harsh and anthropogenic environments.</title>
        <authorList>
            <person name="Janssen P.J."/>
            <person name="Van Houdt R."/>
            <person name="Moors H."/>
            <person name="Monsieurs P."/>
            <person name="Morin N."/>
            <person name="Michaux A."/>
            <person name="Benotmane M.A."/>
            <person name="Leys N."/>
            <person name="Vallaeys T."/>
            <person name="Lapidus A."/>
            <person name="Monchy S."/>
            <person name="Medigue C."/>
            <person name="Taghavi S."/>
            <person name="McCorkle S."/>
            <person name="Dunn J."/>
            <person name="van der Lelie D."/>
            <person name="Mergeay M."/>
        </authorList>
    </citation>
    <scope>NUCLEOTIDE SEQUENCE [LARGE SCALE GENOMIC DNA]</scope>
    <source>
        <strain evidence="2">ATCC 43123 / DSM 2839 / NBRC 102507 / CH34</strain>
    </source>
</reference>
<sequence length="63" mass="7180">MSRITIDLPYIRLGNVEAFIERVSPRKRGSWFNLQRDTSGFHLGGLWLDVQVNHCARPRGNAG</sequence>
<keyword evidence="2" id="KW-1185">Reference proteome</keyword>
<dbReference type="EMBL" id="CP000352">
    <property type="protein sequence ID" value="ADC45147.1"/>
    <property type="molecule type" value="Genomic_DNA"/>
</dbReference>
<accession>D3DXX7</accession>
<name>D3DXX7_CUPMC</name>
<evidence type="ECO:0000313" key="1">
    <source>
        <dbReference type="EMBL" id="ADC45147.1"/>
    </source>
</evidence>
<organism evidence="1 2">
    <name type="scientific">Cupriavidus metallidurans (strain ATCC 43123 / DSM 2839 / NBRC 102507 / CH34)</name>
    <name type="common">Ralstonia metallidurans</name>
    <dbReference type="NCBI Taxonomy" id="266264"/>
    <lineage>
        <taxon>Bacteria</taxon>
        <taxon>Pseudomonadati</taxon>
        <taxon>Pseudomonadota</taxon>
        <taxon>Betaproteobacteria</taxon>
        <taxon>Burkholderiales</taxon>
        <taxon>Burkholderiaceae</taxon>
        <taxon>Cupriavidus</taxon>
    </lineage>
</organism>
<dbReference type="AlphaFoldDB" id="D3DXX7"/>
<dbReference type="STRING" id="266264.Rmet_6540"/>
<evidence type="ECO:0000313" key="2">
    <source>
        <dbReference type="Proteomes" id="UP000002429"/>
    </source>
</evidence>
<proteinExistence type="predicted"/>